<dbReference type="InterPro" id="IPR000340">
    <property type="entry name" value="Dual-sp_phosphatase_cat-dom"/>
</dbReference>
<dbReference type="GO" id="GO:0004725">
    <property type="term" value="F:protein tyrosine phosphatase activity"/>
    <property type="evidence" value="ECO:0007669"/>
    <property type="project" value="TreeGrafter"/>
</dbReference>
<name>A0A165RTE0_9AGAM</name>
<dbReference type="GO" id="GO:0005829">
    <property type="term" value="C:cytosol"/>
    <property type="evidence" value="ECO:0007669"/>
    <property type="project" value="TreeGrafter"/>
</dbReference>
<dbReference type="InterPro" id="IPR000387">
    <property type="entry name" value="Tyr_Pase_dom"/>
</dbReference>
<sequence length="251" mass="28642">MFCTIVTTVSAVVPAQGIMIEGQQTTVVATQKYPPEADKLLSMRRSHTLDDDYFQRRELRIVCTQKIALDDFLPQENEIIPRLYLCDLYTATSPKVHERLGITHVLSVVRRPWFHFSESVKHMNVPIDDTSSANLLTYLDAAVAWLHRCLTSDENACVMVHCVWGMSRSASIVVAYLIAKYQMTLDGALAWCRLKRAVVRPNHGFIAQLEIYESQIRARERRKMMAKSRRNRHVLLADGSTEHVEDVLVTA</sequence>
<dbReference type="Gene3D" id="3.90.190.10">
    <property type="entry name" value="Protein tyrosine phosphatase superfamily"/>
    <property type="match status" value="1"/>
</dbReference>
<comment type="similarity">
    <text evidence="1">Belongs to the protein-tyrosine phosphatase family. Non-receptor class dual specificity subfamily.</text>
</comment>
<evidence type="ECO:0000256" key="3">
    <source>
        <dbReference type="ARBA" id="ARBA00022912"/>
    </source>
</evidence>
<dbReference type="PANTHER" id="PTHR45948">
    <property type="entry name" value="DUAL SPECIFICITY PROTEIN PHOSPHATASE DDB_G0269404-RELATED"/>
    <property type="match status" value="1"/>
</dbReference>
<accession>A0A165RTE0</accession>
<keyword evidence="3" id="KW-0904">Protein phosphatase</keyword>
<dbReference type="InterPro" id="IPR016130">
    <property type="entry name" value="Tyr_Pase_AS"/>
</dbReference>
<evidence type="ECO:0000259" key="7">
    <source>
        <dbReference type="PROSITE" id="PS50056"/>
    </source>
</evidence>
<comment type="catalytic activity">
    <reaction evidence="4">
        <text>O-phospho-L-seryl-[protein] + H2O = L-seryl-[protein] + phosphate</text>
        <dbReference type="Rhea" id="RHEA:20629"/>
        <dbReference type="Rhea" id="RHEA-COMP:9863"/>
        <dbReference type="Rhea" id="RHEA-COMP:11604"/>
        <dbReference type="ChEBI" id="CHEBI:15377"/>
        <dbReference type="ChEBI" id="CHEBI:29999"/>
        <dbReference type="ChEBI" id="CHEBI:43474"/>
        <dbReference type="ChEBI" id="CHEBI:83421"/>
        <dbReference type="EC" id="3.1.3.16"/>
    </reaction>
</comment>
<reference evidence="8 9" key="1">
    <citation type="journal article" date="2016" name="Mol. Biol. Evol.">
        <title>Comparative Genomics of Early-Diverging Mushroom-Forming Fungi Provides Insights into the Origins of Lignocellulose Decay Capabilities.</title>
        <authorList>
            <person name="Nagy L.G."/>
            <person name="Riley R."/>
            <person name="Tritt A."/>
            <person name="Adam C."/>
            <person name="Daum C."/>
            <person name="Floudas D."/>
            <person name="Sun H."/>
            <person name="Yadav J.S."/>
            <person name="Pangilinan J."/>
            <person name="Larsson K.H."/>
            <person name="Matsuura K."/>
            <person name="Barry K."/>
            <person name="Labutti K."/>
            <person name="Kuo R."/>
            <person name="Ohm R.A."/>
            <person name="Bhattacharya S.S."/>
            <person name="Shirouzu T."/>
            <person name="Yoshinaga Y."/>
            <person name="Martin F.M."/>
            <person name="Grigoriev I.V."/>
            <person name="Hibbett D.S."/>
        </authorList>
    </citation>
    <scope>NUCLEOTIDE SEQUENCE [LARGE SCALE GENOMIC DNA]</scope>
    <source>
        <strain evidence="8 9">HHB14362 ss-1</strain>
    </source>
</reference>
<organism evidence="8 9">
    <name type="scientific">Neolentinus lepideus HHB14362 ss-1</name>
    <dbReference type="NCBI Taxonomy" id="1314782"/>
    <lineage>
        <taxon>Eukaryota</taxon>
        <taxon>Fungi</taxon>
        <taxon>Dikarya</taxon>
        <taxon>Basidiomycota</taxon>
        <taxon>Agaricomycotina</taxon>
        <taxon>Agaricomycetes</taxon>
        <taxon>Gloeophyllales</taxon>
        <taxon>Gloeophyllaceae</taxon>
        <taxon>Neolentinus</taxon>
    </lineage>
</organism>
<protein>
    <submittedName>
        <fullName evidence="8">Phosphatases II</fullName>
    </submittedName>
</protein>
<dbReference type="AlphaFoldDB" id="A0A165RTE0"/>
<dbReference type="GO" id="GO:0007165">
    <property type="term" value="P:signal transduction"/>
    <property type="evidence" value="ECO:0007669"/>
    <property type="project" value="TreeGrafter"/>
</dbReference>
<keyword evidence="9" id="KW-1185">Reference proteome</keyword>
<dbReference type="PROSITE" id="PS50054">
    <property type="entry name" value="TYR_PHOSPHATASE_DUAL"/>
    <property type="match status" value="1"/>
</dbReference>
<dbReference type="InterPro" id="IPR029021">
    <property type="entry name" value="Prot-tyrosine_phosphatase-like"/>
</dbReference>
<dbReference type="STRING" id="1314782.A0A165RTE0"/>
<dbReference type="PANTHER" id="PTHR45948:SF2">
    <property type="entry name" value="DUAL SPECIFICITY PROTEIN PHOSPHATASE"/>
    <property type="match status" value="1"/>
</dbReference>
<dbReference type="Pfam" id="PF00782">
    <property type="entry name" value="DSPc"/>
    <property type="match status" value="1"/>
</dbReference>
<evidence type="ECO:0000256" key="5">
    <source>
        <dbReference type="ARBA" id="ARBA00048336"/>
    </source>
</evidence>
<feature type="domain" description="Tyrosine-protein phosphatase" evidence="6">
    <location>
        <begin position="75"/>
        <end position="218"/>
    </location>
</feature>
<evidence type="ECO:0000313" key="8">
    <source>
        <dbReference type="EMBL" id="KZT24246.1"/>
    </source>
</evidence>
<evidence type="ECO:0000256" key="2">
    <source>
        <dbReference type="ARBA" id="ARBA00022801"/>
    </source>
</evidence>
<dbReference type="OrthoDB" id="2017893at2759"/>
<evidence type="ECO:0000256" key="1">
    <source>
        <dbReference type="ARBA" id="ARBA00008601"/>
    </source>
</evidence>
<dbReference type="EMBL" id="KV425579">
    <property type="protein sequence ID" value="KZT24246.1"/>
    <property type="molecule type" value="Genomic_DNA"/>
</dbReference>
<dbReference type="CDD" id="cd14498">
    <property type="entry name" value="DSP"/>
    <property type="match status" value="1"/>
</dbReference>
<evidence type="ECO:0000259" key="6">
    <source>
        <dbReference type="PROSITE" id="PS50054"/>
    </source>
</evidence>
<gene>
    <name evidence="8" type="ORF">NEOLEDRAFT_449772</name>
</gene>
<dbReference type="Proteomes" id="UP000076761">
    <property type="component" value="Unassembled WGS sequence"/>
</dbReference>
<dbReference type="PROSITE" id="PS50056">
    <property type="entry name" value="TYR_PHOSPHATASE_2"/>
    <property type="match status" value="1"/>
</dbReference>
<evidence type="ECO:0000313" key="9">
    <source>
        <dbReference type="Proteomes" id="UP000076761"/>
    </source>
</evidence>
<dbReference type="InParanoid" id="A0A165RTE0"/>
<proteinExistence type="inferred from homology"/>
<dbReference type="InterPro" id="IPR020422">
    <property type="entry name" value="TYR_PHOSPHATASE_DUAL_dom"/>
</dbReference>
<keyword evidence="2" id="KW-0378">Hydrolase</keyword>
<dbReference type="SMART" id="SM00195">
    <property type="entry name" value="DSPc"/>
    <property type="match status" value="1"/>
</dbReference>
<feature type="domain" description="Tyrosine specific protein phosphatases" evidence="7">
    <location>
        <begin position="136"/>
        <end position="196"/>
    </location>
</feature>
<dbReference type="SUPFAM" id="SSF52799">
    <property type="entry name" value="(Phosphotyrosine protein) phosphatases II"/>
    <property type="match status" value="1"/>
</dbReference>
<dbReference type="GO" id="GO:0004722">
    <property type="term" value="F:protein serine/threonine phosphatase activity"/>
    <property type="evidence" value="ECO:0007669"/>
    <property type="project" value="UniProtKB-EC"/>
</dbReference>
<dbReference type="PROSITE" id="PS00383">
    <property type="entry name" value="TYR_PHOSPHATASE_1"/>
    <property type="match status" value="1"/>
</dbReference>
<evidence type="ECO:0000256" key="4">
    <source>
        <dbReference type="ARBA" id="ARBA00047761"/>
    </source>
</evidence>
<comment type="catalytic activity">
    <reaction evidence="5">
        <text>O-phospho-L-threonyl-[protein] + H2O = L-threonyl-[protein] + phosphate</text>
        <dbReference type="Rhea" id="RHEA:47004"/>
        <dbReference type="Rhea" id="RHEA-COMP:11060"/>
        <dbReference type="Rhea" id="RHEA-COMP:11605"/>
        <dbReference type="ChEBI" id="CHEBI:15377"/>
        <dbReference type="ChEBI" id="CHEBI:30013"/>
        <dbReference type="ChEBI" id="CHEBI:43474"/>
        <dbReference type="ChEBI" id="CHEBI:61977"/>
        <dbReference type="EC" id="3.1.3.16"/>
    </reaction>
</comment>